<feature type="signal peptide" evidence="2">
    <location>
        <begin position="1"/>
        <end position="19"/>
    </location>
</feature>
<sequence>MRTIVVSALLGGGAVSASSQKSLSPDVHNDVESQATWSSLKSAWEGYIQHVMTEWHAPGLAIAVINGSETWNQGFGVASLETGEAVTPHTLFATGSTTKSFISAGLSLLIDNSSDYDGISWDTPISHVLRDDFVLSDEWATEAMRTDYTQHITFEDALSHRTGYPGHGESIHNSSTQVVRSLRHLPLSSSSRTRFEYNNMMYVVVGHALTTLTGLDLTTFLHQHLWVPMDMHETFLEVYDPWLNGRGLTRASSYAWSEQGAYVLDTTLDGHLYGLAAAGAVYSNVADYTKYLRIMLAEAGPMSKAGHREVKMPRSFMDFNKEMFITPTMEWYGLAWMAGVFEGEHAYWHTGTVNNMVTYMLIVPSREIGIVVMANSRSKVRELVTYRVLYDLFGIDEARRPDHEAHFRESRTREREHVATCSQRLYPDLPRPPLPATLPLGAYRGTYSHPGYGNLFIGTLDELEANNSGLSGLLSSSSLQENKMTLYIWKSPEAASQILGKLEHKTGEHWMTYISTFNLPEEVDYCSRTEFRVGVDGHVKQVGVDLRMEMDDTPLVWFDRL</sequence>
<dbReference type="PANTHER" id="PTHR46825:SF15">
    <property type="entry name" value="BETA-LACTAMASE-RELATED DOMAIN-CONTAINING PROTEIN"/>
    <property type="match status" value="1"/>
</dbReference>
<organism evidence="4 5">
    <name type="scientific">Coniella lustricola</name>
    <dbReference type="NCBI Taxonomy" id="2025994"/>
    <lineage>
        <taxon>Eukaryota</taxon>
        <taxon>Fungi</taxon>
        <taxon>Dikarya</taxon>
        <taxon>Ascomycota</taxon>
        <taxon>Pezizomycotina</taxon>
        <taxon>Sordariomycetes</taxon>
        <taxon>Sordariomycetidae</taxon>
        <taxon>Diaporthales</taxon>
        <taxon>Schizoparmaceae</taxon>
        <taxon>Coniella</taxon>
    </lineage>
</organism>
<evidence type="ECO:0000259" key="3">
    <source>
        <dbReference type="Pfam" id="PF00144"/>
    </source>
</evidence>
<dbReference type="AlphaFoldDB" id="A0A2T3AGR9"/>
<dbReference type="InParanoid" id="A0A2T3AGR9"/>
<dbReference type="EMBL" id="KZ678391">
    <property type="protein sequence ID" value="PSR97423.1"/>
    <property type="molecule type" value="Genomic_DNA"/>
</dbReference>
<reference evidence="4 5" key="1">
    <citation type="journal article" date="2018" name="Mycol. Prog.">
        <title>Coniella lustricola, a new species from submerged detritus.</title>
        <authorList>
            <person name="Raudabaugh D.B."/>
            <person name="Iturriaga T."/>
            <person name="Carver A."/>
            <person name="Mondo S."/>
            <person name="Pangilinan J."/>
            <person name="Lipzen A."/>
            <person name="He G."/>
            <person name="Amirebrahimi M."/>
            <person name="Grigoriev I.V."/>
            <person name="Miller A.N."/>
        </authorList>
    </citation>
    <scope>NUCLEOTIDE SEQUENCE [LARGE SCALE GENOMIC DNA]</scope>
    <source>
        <strain evidence="4 5">B22-T-1</strain>
    </source>
</reference>
<evidence type="ECO:0000313" key="4">
    <source>
        <dbReference type="EMBL" id="PSR97423.1"/>
    </source>
</evidence>
<protein>
    <submittedName>
        <fullName evidence="4">Beta-lactamase/transpeptidase-like protein</fullName>
    </submittedName>
</protein>
<dbReference type="SUPFAM" id="SSF56601">
    <property type="entry name" value="beta-lactamase/transpeptidase-like"/>
    <property type="match status" value="1"/>
</dbReference>
<dbReference type="Gene3D" id="3.40.710.10">
    <property type="entry name" value="DD-peptidase/beta-lactamase superfamily"/>
    <property type="match status" value="1"/>
</dbReference>
<proteinExistence type="inferred from homology"/>
<keyword evidence="2" id="KW-0732">Signal</keyword>
<accession>A0A2T3AGR9</accession>
<evidence type="ECO:0000256" key="2">
    <source>
        <dbReference type="SAM" id="SignalP"/>
    </source>
</evidence>
<name>A0A2T3AGR9_9PEZI</name>
<dbReference type="PANTHER" id="PTHR46825">
    <property type="entry name" value="D-ALANYL-D-ALANINE-CARBOXYPEPTIDASE/ENDOPEPTIDASE AMPH"/>
    <property type="match status" value="1"/>
</dbReference>
<dbReference type="Pfam" id="PF00144">
    <property type="entry name" value="Beta-lactamase"/>
    <property type="match status" value="1"/>
</dbReference>
<dbReference type="Proteomes" id="UP000241462">
    <property type="component" value="Unassembled WGS sequence"/>
</dbReference>
<gene>
    <name evidence="4" type="ORF">BD289DRAFT_362390</name>
</gene>
<keyword evidence="5" id="KW-1185">Reference proteome</keyword>
<comment type="similarity">
    <text evidence="1">Belongs to the peptidase S12 family.</text>
</comment>
<feature type="domain" description="Beta-lactamase-related" evidence="3">
    <location>
        <begin position="46"/>
        <end position="379"/>
    </location>
</feature>
<evidence type="ECO:0000256" key="1">
    <source>
        <dbReference type="ARBA" id="ARBA00038215"/>
    </source>
</evidence>
<dbReference type="OrthoDB" id="5946976at2759"/>
<evidence type="ECO:0000313" key="5">
    <source>
        <dbReference type="Proteomes" id="UP000241462"/>
    </source>
</evidence>
<feature type="chain" id="PRO_5015748051" evidence="2">
    <location>
        <begin position="20"/>
        <end position="561"/>
    </location>
</feature>
<dbReference type="InterPro" id="IPR012338">
    <property type="entry name" value="Beta-lactam/transpept-like"/>
</dbReference>
<dbReference type="InterPro" id="IPR001466">
    <property type="entry name" value="Beta-lactam-related"/>
</dbReference>
<dbReference type="InterPro" id="IPR050491">
    <property type="entry name" value="AmpC-like"/>
</dbReference>
<dbReference type="STRING" id="2025994.A0A2T3AGR9"/>